<sequence length="809" mass="91298">MAPEYSEVPTSQPHERSQHPVSPLSSVGSRRQSPFLDRSNPQSVASPAFGRRQDSHMGLLGPNQTPGNTDGGLGVFEPNRRSMIARTPKPWWKKLFRSKWAMLICLAYGVAGALGHHFLYWHLNGREARDQQWWLRLGQFISFNAKAGFVLAVIMAHQQAAWRAVGQQRFSVKTVDALFGAAHDITEIFHTEAWKRCWVVMFLALYFWVSPLVVIFTSATLNVVSRTTSQDTMCPSVRTLNFSHEENNNWRDPNRAGKENLMGLSVSLWNETADPKEDPDYFDYWDSPSKQFSAIAFKVFYGEMAVQKDNVAIDICGAGWNCTTTINFVGPGYKCDQLAKDKDDEVTEWAGVKAPFNVSDFAPLGNHTYWAVADQGEYKGQINSGSGGHPKKDKPYPKNLGAFKTEPIHLARLRSCRQRHRTAPREQERTGWTGGLQTYNVTKRDYLRKVVNTTYLGNNARDGLLDKTLATPEENYVFPQDIRNYRRTAAYHSIGKKLRDLINGYIQMPNHNSNSEVFTSRLIDRHDYLAVPDFQKKLQEVYEDILISLFSDPQMLAVAWAADPSKQSGVGAGDSDTNYPCMRQRTANQFHYQWEVLFPVYLASFIIATFGVAYGIFAMAQDGVDEQRETTFSSIAGATKGVSLDQKEDRDTKIKCWPVEERPGSRAYEFRVEERPASEIFRPRSTDKNGYSTSDPLLLLEKELVSVSVLRNFAGVGAFGKTGSDARDPPMRRVTARMLNFIVGVGRLCYVVLSVFAERTGVEVSQYSELVWRPEDEAFLGQNHGDSIALKYLSGQYDTDPAIARMNRS</sequence>
<dbReference type="Proteomes" id="UP001148629">
    <property type="component" value="Unassembled WGS sequence"/>
</dbReference>
<protein>
    <submittedName>
        <fullName evidence="1">Uncharacterized protein</fullName>
    </submittedName>
</protein>
<comment type="caution">
    <text evidence="1">The sequence shown here is derived from an EMBL/GenBank/DDBJ whole genome shotgun (WGS) entry which is preliminary data.</text>
</comment>
<organism evidence="1 2">
    <name type="scientific">Fusarium decemcellulare</name>
    <dbReference type="NCBI Taxonomy" id="57161"/>
    <lineage>
        <taxon>Eukaryota</taxon>
        <taxon>Fungi</taxon>
        <taxon>Dikarya</taxon>
        <taxon>Ascomycota</taxon>
        <taxon>Pezizomycotina</taxon>
        <taxon>Sordariomycetes</taxon>
        <taxon>Hypocreomycetidae</taxon>
        <taxon>Hypocreales</taxon>
        <taxon>Nectriaceae</taxon>
        <taxon>Fusarium</taxon>
        <taxon>Fusarium decemcellulare species complex</taxon>
    </lineage>
</organism>
<dbReference type="EMBL" id="JANRMS010001969">
    <property type="protein sequence ID" value="KAJ3525073.1"/>
    <property type="molecule type" value="Genomic_DNA"/>
</dbReference>
<keyword evidence="2" id="KW-1185">Reference proteome</keyword>
<gene>
    <name evidence="1" type="ORF">NM208_g11795</name>
</gene>
<reference evidence="1" key="1">
    <citation type="submission" date="2022-08" db="EMBL/GenBank/DDBJ databases">
        <title>Genome Sequence of Fusarium decemcellulare.</title>
        <authorList>
            <person name="Buettner E."/>
        </authorList>
    </citation>
    <scope>NUCLEOTIDE SEQUENCE</scope>
    <source>
        <strain evidence="1">Babe19</strain>
    </source>
</reference>
<proteinExistence type="predicted"/>
<name>A0ACC1RRV3_9HYPO</name>
<evidence type="ECO:0000313" key="1">
    <source>
        <dbReference type="EMBL" id="KAJ3525073.1"/>
    </source>
</evidence>
<accession>A0ACC1RRV3</accession>
<evidence type="ECO:0000313" key="2">
    <source>
        <dbReference type="Proteomes" id="UP001148629"/>
    </source>
</evidence>